<keyword evidence="5 9" id="KW-0689">Ribosomal protein</keyword>
<evidence type="ECO:0000256" key="6">
    <source>
        <dbReference type="ARBA" id="ARBA00023274"/>
    </source>
</evidence>
<dbReference type="Pfam" id="PF00466">
    <property type="entry name" value="Ribosomal_L10"/>
    <property type="match status" value="1"/>
</dbReference>
<dbReference type="PROSITE" id="PS01109">
    <property type="entry name" value="RIBOSOMAL_L10"/>
    <property type="match status" value="1"/>
</dbReference>
<dbReference type="InterPro" id="IPR047865">
    <property type="entry name" value="Ribosomal_uL10_bac_type"/>
</dbReference>
<dbReference type="AlphaFoldDB" id="A0A1C3L4B4"/>
<dbReference type="GO" id="GO:0006412">
    <property type="term" value="P:translation"/>
    <property type="evidence" value="ECO:0007669"/>
    <property type="project" value="UniProtKB-UniRule"/>
</dbReference>
<keyword evidence="6 9" id="KW-0687">Ribonucleoprotein</keyword>
<dbReference type="CDD" id="cd05797">
    <property type="entry name" value="Ribosomal_L10"/>
    <property type="match status" value="1"/>
</dbReference>
<dbReference type="OrthoDB" id="9808307at2"/>
<dbReference type="STRING" id="1835721.TRABTM_A_02790"/>
<dbReference type="GO" id="GO:0070180">
    <property type="term" value="F:large ribosomal subunit rRNA binding"/>
    <property type="evidence" value="ECO:0007669"/>
    <property type="project" value="UniProtKB-UniRule"/>
</dbReference>
<keyword evidence="4 9" id="KW-0694">RNA-binding</keyword>
<comment type="function">
    <text evidence="7">Protein L10 is also a translational repressor protein. It controls the translation of the rplJL-rpoBC operon by binding to its mRNA.</text>
</comment>
<comment type="subunit">
    <text evidence="9">Part of the ribosomal stalk of the 50S ribosomal subunit. The N-terminus interacts with L11 and the large rRNA to form the base of the stalk. The C-terminus forms an elongated spine to which L12 dimers bind in a sequential fashion forming a multimeric L10(L12)X complex.</text>
</comment>
<comment type="function">
    <text evidence="1 9">Forms part of the ribosomal stalk, playing a central role in the interaction of the ribosome with GTP-bound translation factors.</text>
</comment>
<dbReference type="Proteomes" id="UP000092809">
    <property type="component" value="Chromosome I"/>
</dbReference>
<accession>A0A1C3L4B4</accession>
<dbReference type="GO" id="GO:0015934">
    <property type="term" value="C:large ribosomal subunit"/>
    <property type="evidence" value="ECO:0007669"/>
    <property type="project" value="InterPro"/>
</dbReference>
<proteinExistence type="inferred from homology"/>
<comment type="similarity">
    <text evidence="2 9">Belongs to the universal ribosomal protein uL10 family.</text>
</comment>
<dbReference type="NCBIfam" id="NF000955">
    <property type="entry name" value="PRK00099.1-1"/>
    <property type="match status" value="1"/>
</dbReference>
<dbReference type="HAMAP" id="MF_00362">
    <property type="entry name" value="Ribosomal_uL10"/>
    <property type="match status" value="1"/>
</dbReference>
<dbReference type="InterPro" id="IPR043141">
    <property type="entry name" value="Ribosomal_uL10-like_sf"/>
</dbReference>
<evidence type="ECO:0000256" key="7">
    <source>
        <dbReference type="ARBA" id="ARBA00024685"/>
    </source>
</evidence>
<protein>
    <recommendedName>
        <fullName evidence="8 9">Large ribosomal subunit protein uL10</fullName>
    </recommendedName>
</protein>
<dbReference type="SUPFAM" id="SSF160369">
    <property type="entry name" value="Ribosomal protein L10-like"/>
    <property type="match status" value="1"/>
</dbReference>
<reference evidence="11" key="1">
    <citation type="submission" date="2016-06" db="EMBL/GenBank/DDBJ databases">
        <authorList>
            <person name="Szabo Gitta"/>
        </authorList>
    </citation>
    <scope>NUCLEOTIDE SEQUENCE [LARGE SCALE GENOMIC DNA]</scope>
</reference>
<evidence type="ECO:0000313" key="10">
    <source>
        <dbReference type="EMBL" id="SBT82117.1"/>
    </source>
</evidence>
<dbReference type="InterPro" id="IPR002363">
    <property type="entry name" value="Ribosomal_uL10_CS_bac"/>
</dbReference>
<sequence length="167" mass="19102">MVLNFKNKKNIINKFKQISMNAISAFIMDFSGITANQMTELRKLSRESNIQLYIVRNRLMQRAVKGTSLECLKDKFIGPNIIAFSKENVNTSARLLTSFSKKNTNLKIKMAVLEGNLIQDSQIESLVNMPNYKESVIFLVSTIKNISITKLFRTLIAVCNKKEKYNI</sequence>
<dbReference type="Gene3D" id="3.30.70.1730">
    <property type="match status" value="1"/>
</dbReference>
<evidence type="ECO:0000256" key="3">
    <source>
        <dbReference type="ARBA" id="ARBA00022730"/>
    </source>
</evidence>
<keyword evidence="11" id="KW-1185">Reference proteome</keyword>
<organism evidence="10 11">
    <name type="scientific">secondary endosymbiont of Trabutina mannipara</name>
    <dbReference type="NCBI Taxonomy" id="1835721"/>
    <lineage>
        <taxon>Bacteria</taxon>
        <taxon>Pseudomonadati</taxon>
        <taxon>Pseudomonadota</taxon>
        <taxon>Gammaproteobacteria</taxon>
        <taxon>Enterobacterales</taxon>
        <taxon>Enterobacteriaceae</taxon>
    </lineage>
</organism>
<evidence type="ECO:0000313" key="11">
    <source>
        <dbReference type="Proteomes" id="UP000092809"/>
    </source>
</evidence>
<gene>
    <name evidence="9 10" type="primary">rplJ</name>
    <name evidence="10" type="ORF">TRABTM_A_02790</name>
</gene>
<dbReference type="EMBL" id="LT594522">
    <property type="protein sequence ID" value="SBT82117.1"/>
    <property type="molecule type" value="Genomic_DNA"/>
</dbReference>
<dbReference type="InterPro" id="IPR022973">
    <property type="entry name" value="Ribosomal_uL10_bac"/>
</dbReference>
<evidence type="ECO:0000256" key="9">
    <source>
        <dbReference type="HAMAP-Rule" id="MF_00362"/>
    </source>
</evidence>
<dbReference type="GO" id="GO:0003735">
    <property type="term" value="F:structural constituent of ribosome"/>
    <property type="evidence" value="ECO:0007669"/>
    <property type="project" value="InterPro"/>
</dbReference>
<dbReference type="KEGG" id="senm:TRABTM_A_02790"/>
<evidence type="ECO:0000256" key="2">
    <source>
        <dbReference type="ARBA" id="ARBA00008889"/>
    </source>
</evidence>
<dbReference type="InterPro" id="IPR001790">
    <property type="entry name" value="Ribosomal_uL10"/>
</dbReference>
<keyword evidence="3 9" id="KW-0699">rRNA-binding</keyword>
<evidence type="ECO:0000256" key="8">
    <source>
        <dbReference type="ARBA" id="ARBA00035202"/>
    </source>
</evidence>
<dbReference type="RefSeq" id="WP_083172604.1">
    <property type="nucleotide sequence ID" value="NZ_LT594522.1"/>
</dbReference>
<evidence type="ECO:0000256" key="1">
    <source>
        <dbReference type="ARBA" id="ARBA00002633"/>
    </source>
</evidence>
<dbReference type="PANTHER" id="PTHR11560">
    <property type="entry name" value="39S RIBOSOMAL PROTEIN L10, MITOCHONDRIAL"/>
    <property type="match status" value="1"/>
</dbReference>
<evidence type="ECO:0000256" key="4">
    <source>
        <dbReference type="ARBA" id="ARBA00022884"/>
    </source>
</evidence>
<name>A0A1C3L4B4_9ENTR</name>
<evidence type="ECO:0000256" key="5">
    <source>
        <dbReference type="ARBA" id="ARBA00022980"/>
    </source>
</evidence>